<gene>
    <name evidence="1" type="ORF">DILT_LOCUS18809</name>
</gene>
<reference evidence="1 2" key="1">
    <citation type="submission" date="2018-11" db="EMBL/GenBank/DDBJ databases">
        <authorList>
            <consortium name="Pathogen Informatics"/>
        </authorList>
    </citation>
    <scope>NUCLEOTIDE SEQUENCE [LARGE SCALE GENOMIC DNA]</scope>
</reference>
<protein>
    <submittedName>
        <fullName evidence="1">Uncharacterized protein</fullName>
    </submittedName>
</protein>
<organism evidence="1 2">
    <name type="scientific">Dibothriocephalus latus</name>
    <name type="common">Fish tapeworm</name>
    <name type="synonym">Diphyllobothrium latum</name>
    <dbReference type="NCBI Taxonomy" id="60516"/>
    <lineage>
        <taxon>Eukaryota</taxon>
        <taxon>Metazoa</taxon>
        <taxon>Spiralia</taxon>
        <taxon>Lophotrochozoa</taxon>
        <taxon>Platyhelminthes</taxon>
        <taxon>Cestoda</taxon>
        <taxon>Eucestoda</taxon>
        <taxon>Diphyllobothriidea</taxon>
        <taxon>Diphyllobothriidae</taxon>
        <taxon>Dibothriocephalus</taxon>
    </lineage>
</organism>
<dbReference type="Proteomes" id="UP000281553">
    <property type="component" value="Unassembled WGS sequence"/>
</dbReference>
<dbReference type="EMBL" id="UYRU01104451">
    <property type="protein sequence ID" value="VDN42378.1"/>
    <property type="molecule type" value="Genomic_DNA"/>
</dbReference>
<evidence type="ECO:0000313" key="2">
    <source>
        <dbReference type="Proteomes" id="UP000281553"/>
    </source>
</evidence>
<name>A0A3P7P125_DIBLA</name>
<dbReference type="OrthoDB" id="6129702at2759"/>
<dbReference type="AlphaFoldDB" id="A0A3P7P125"/>
<accession>A0A3P7P125</accession>
<evidence type="ECO:0000313" key="1">
    <source>
        <dbReference type="EMBL" id="VDN42378.1"/>
    </source>
</evidence>
<sequence length="87" mass="10330">MKQVDEHAVSVSQLQQKSFIQLIWQLIYARNITSEMERVRAIFLWLCTKDLSKMNFENVKPDSPEQILMDIRTKKTSYAQAFFTLCR</sequence>
<dbReference type="PANTHER" id="PTHR47020:SF1">
    <property type="entry name" value="HILLARIN"/>
    <property type="match status" value="1"/>
</dbReference>
<keyword evidence="2" id="KW-1185">Reference proteome</keyword>
<dbReference type="PANTHER" id="PTHR47020">
    <property type="entry name" value="HILLARIN"/>
    <property type="match status" value="1"/>
</dbReference>
<proteinExistence type="predicted"/>
<dbReference type="InterPro" id="IPR053041">
    <property type="entry name" value="Transglut-like_Superfamily_Mod"/>
</dbReference>